<proteinExistence type="predicted"/>
<feature type="domain" description="Acyltransferase 3" evidence="2">
    <location>
        <begin position="8"/>
        <end position="328"/>
    </location>
</feature>
<feature type="transmembrane region" description="Helical" evidence="1">
    <location>
        <begin position="244"/>
        <end position="263"/>
    </location>
</feature>
<keyword evidence="1" id="KW-0472">Membrane</keyword>
<dbReference type="PANTHER" id="PTHR37312:SF1">
    <property type="entry name" value="MEMBRANE-BOUND ACYLTRANSFERASE YKRP-RELATED"/>
    <property type="match status" value="1"/>
</dbReference>
<evidence type="ECO:0000256" key="1">
    <source>
        <dbReference type="SAM" id="Phobius"/>
    </source>
</evidence>
<feature type="transmembrane region" description="Helical" evidence="1">
    <location>
        <begin position="284"/>
        <end position="303"/>
    </location>
</feature>
<dbReference type="RefSeq" id="WP_120140572.1">
    <property type="nucleotide sequence ID" value="NZ_CP023671.1"/>
</dbReference>
<keyword evidence="6" id="KW-1185">Reference proteome</keyword>
<feature type="transmembrane region" description="Helical" evidence="1">
    <location>
        <begin position="309"/>
        <end position="330"/>
    </location>
</feature>
<dbReference type="Pfam" id="PF01757">
    <property type="entry name" value="Acyl_transf_3"/>
    <property type="match status" value="1"/>
</dbReference>
<gene>
    <name evidence="3" type="ORF">CP523_04770</name>
    <name evidence="4" type="ORF">NH397_13025</name>
</gene>
<evidence type="ECO:0000313" key="6">
    <source>
        <dbReference type="Proteomes" id="UP001055437"/>
    </source>
</evidence>
<feature type="transmembrane region" description="Helical" evidence="1">
    <location>
        <begin position="122"/>
        <end position="146"/>
    </location>
</feature>
<dbReference type="KEGG" id="csep:CP523_04770"/>
<reference evidence="3 5" key="1">
    <citation type="submission" date="2017-09" db="EMBL/GenBank/DDBJ databases">
        <authorList>
            <person name="Thomas P."/>
            <person name="Seyboldt C."/>
        </authorList>
    </citation>
    <scope>NUCLEOTIDE SEQUENCE [LARGE SCALE GENOMIC DNA]</scope>
    <source>
        <strain evidence="3 5">DSM 7534</strain>
    </source>
</reference>
<name>A0A9N7JK03_CLOSE</name>
<sequence length="358" mass="41854">MIKENTIKEINYIKGIAILLVFIGHASTPSFLQRPYTYEFMVQLIYSIHMPLFFLVSGFLSYKIINMNLNKEYLSFIKTKFYRLGVPFLIFSFITNFIIIAFKQVLNEPVSTSTLLDRIKTIFLYPEDGIMGALWFLYTLFFIAILAPFIVKLPLKLTITLSLLLNIFTPKYINFLSISRINFFLVYFLIGLYFRTYYQANKNNIFKMISTFKKITLFIISAICIFSYSYIITNGIFISKYLLSTLNFLCGLCGMILILMLIEKIKNLKVCSTLSYLGQYSMDIYLFSWFFQITSMILITKILKISNYNIFFISNMIVGSFCLPFSIYILRRFKIFKRLLLGEFQNNVSLKSTPSITT</sequence>
<dbReference type="Proteomes" id="UP000280586">
    <property type="component" value="Chromosome"/>
</dbReference>
<feature type="transmembrane region" description="Helical" evidence="1">
    <location>
        <begin position="40"/>
        <end position="60"/>
    </location>
</feature>
<keyword evidence="1" id="KW-0812">Transmembrane</keyword>
<feature type="transmembrane region" description="Helical" evidence="1">
    <location>
        <begin position="12"/>
        <end position="28"/>
    </location>
</feature>
<evidence type="ECO:0000313" key="3">
    <source>
        <dbReference type="EMBL" id="AYE33833.1"/>
    </source>
</evidence>
<keyword evidence="4" id="KW-0808">Transferase</keyword>
<accession>A0A9N7JK03</accession>
<keyword evidence="1" id="KW-1133">Transmembrane helix</keyword>
<protein>
    <submittedName>
        <fullName evidence="4">Acyltransferase</fullName>
    </submittedName>
</protein>
<evidence type="ECO:0000259" key="2">
    <source>
        <dbReference type="Pfam" id="PF01757"/>
    </source>
</evidence>
<feature type="transmembrane region" description="Helical" evidence="1">
    <location>
        <begin position="81"/>
        <end position="102"/>
    </location>
</feature>
<dbReference type="Proteomes" id="UP001055437">
    <property type="component" value="Chromosome"/>
</dbReference>
<organism evidence="3 5">
    <name type="scientific">Clostridium septicum</name>
    <dbReference type="NCBI Taxonomy" id="1504"/>
    <lineage>
        <taxon>Bacteria</taxon>
        <taxon>Bacillati</taxon>
        <taxon>Bacillota</taxon>
        <taxon>Clostridia</taxon>
        <taxon>Eubacteriales</taxon>
        <taxon>Clostridiaceae</taxon>
        <taxon>Clostridium</taxon>
    </lineage>
</organism>
<dbReference type="GeneID" id="303559995"/>
<feature type="transmembrane region" description="Helical" evidence="1">
    <location>
        <begin position="215"/>
        <end position="238"/>
    </location>
</feature>
<keyword evidence="4" id="KW-0012">Acyltransferase</keyword>
<dbReference type="EMBL" id="CP023671">
    <property type="protein sequence ID" value="AYE33833.1"/>
    <property type="molecule type" value="Genomic_DNA"/>
</dbReference>
<dbReference type="GO" id="GO:0016747">
    <property type="term" value="F:acyltransferase activity, transferring groups other than amino-acyl groups"/>
    <property type="evidence" value="ECO:0007669"/>
    <property type="project" value="InterPro"/>
</dbReference>
<evidence type="ECO:0000313" key="5">
    <source>
        <dbReference type="Proteomes" id="UP000280586"/>
    </source>
</evidence>
<evidence type="ECO:0000313" key="4">
    <source>
        <dbReference type="EMBL" id="USS00398.1"/>
    </source>
</evidence>
<dbReference type="AlphaFoldDB" id="A0A9N7JK03"/>
<reference evidence="4" key="2">
    <citation type="submission" date="2022-06" db="EMBL/GenBank/DDBJ databases">
        <authorList>
            <person name="Holder M.E."/>
            <person name="Ajami N.J."/>
            <person name="Petrosino J.F."/>
        </authorList>
    </citation>
    <scope>NUCLEOTIDE SEQUENCE</scope>
    <source>
        <strain evidence="4">RMA 8861</strain>
    </source>
</reference>
<dbReference type="InterPro" id="IPR002656">
    <property type="entry name" value="Acyl_transf_3_dom"/>
</dbReference>
<dbReference type="PANTHER" id="PTHR37312">
    <property type="entry name" value="MEMBRANE-BOUND ACYLTRANSFERASE YKRP-RELATED"/>
    <property type="match status" value="1"/>
</dbReference>
<dbReference type="InterPro" id="IPR052734">
    <property type="entry name" value="Nod_factor_acetyltransferase"/>
</dbReference>
<dbReference type="EMBL" id="CP099799">
    <property type="protein sequence ID" value="USS00398.1"/>
    <property type="molecule type" value="Genomic_DNA"/>
</dbReference>
<feature type="transmembrane region" description="Helical" evidence="1">
    <location>
        <begin position="175"/>
        <end position="194"/>
    </location>
</feature>